<dbReference type="Pfam" id="PF09995">
    <property type="entry name" value="MPAB_Lcp_cat"/>
    <property type="match status" value="1"/>
</dbReference>
<dbReference type="RefSeq" id="WP_284299842.1">
    <property type="nucleotide sequence ID" value="NZ_BSVA01000001.1"/>
</dbReference>
<dbReference type="EMBL" id="BSVA01000001">
    <property type="protein sequence ID" value="GMA91485.1"/>
    <property type="molecule type" value="Genomic_DNA"/>
</dbReference>
<proteinExistence type="predicted"/>
<protein>
    <recommendedName>
        <fullName evidence="1">ER-bound oxygenase mpaB/mpaB'/Rubber oxygenase catalytic domain-containing protein</fullName>
    </recommendedName>
</protein>
<dbReference type="InterPro" id="IPR018713">
    <property type="entry name" value="MPAB/Lcp_cat_dom"/>
</dbReference>
<dbReference type="Proteomes" id="UP001157069">
    <property type="component" value="Unassembled WGS sequence"/>
</dbReference>
<dbReference type="PANTHER" id="PTHR36151:SF3">
    <property type="entry name" value="ER-BOUND OXYGENASE MPAB_MPAB'_RUBBER OXYGENASE CATALYTIC DOMAIN-CONTAINING PROTEIN"/>
    <property type="match status" value="1"/>
</dbReference>
<evidence type="ECO:0000313" key="2">
    <source>
        <dbReference type="EMBL" id="GMA91485.1"/>
    </source>
</evidence>
<organism evidence="2 3">
    <name type="scientific">Homoserinibacter gongjuensis</name>
    <dbReference type="NCBI Taxonomy" id="1162968"/>
    <lineage>
        <taxon>Bacteria</taxon>
        <taxon>Bacillati</taxon>
        <taxon>Actinomycetota</taxon>
        <taxon>Actinomycetes</taxon>
        <taxon>Micrococcales</taxon>
        <taxon>Microbacteriaceae</taxon>
        <taxon>Homoserinibacter</taxon>
    </lineage>
</organism>
<comment type="caution">
    <text evidence="2">The sequence shown here is derived from an EMBL/GenBank/DDBJ whole genome shotgun (WGS) entry which is preliminary data.</text>
</comment>
<reference evidence="3" key="1">
    <citation type="journal article" date="2019" name="Int. J. Syst. Evol. Microbiol.">
        <title>The Global Catalogue of Microorganisms (GCM) 10K type strain sequencing project: providing services to taxonomists for standard genome sequencing and annotation.</title>
        <authorList>
            <consortium name="The Broad Institute Genomics Platform"/>
            <consortium name="The Broad Institute Genome Sequencing Center for Infectious Disease"/>
            <person name="Wu L."/>
            <person name="Ma J."/>
        </authorList>
    </citation>
    <scope>NUCLEOTIDE SEQUENCE [LARGE SCALE GENOMIC DNA]</scope>
    <source>
        <strain evidence="3">NBRC 108755</strain>
    </source>
</reference>
<dbReference type="PANTHER" id="PTHR36151">
    <property type="entry name" value="BLR2777 PROTEIN"/>
    <property type="match status" value="1"/>
</dbReference>
<feature type="domain" description="ER-bound oxygenase mpaB/mpaB'/Rubber oxygenase catalytic" evidence="1">
    <location>
        <begin position="48"/>
        <end position="271"/>
    </location>
</feature>
<keyword evidence="3" id="KW-1185">Reference proteome</keyword>
<evidence type="ECO:0000259" key="1">
    <source>
        <dbReference type="Pfam" id="PF09995"/>
    </source>
</evidence>
<gene>
    <name evidence="2" type="ORF">GCM10025869_20140</name>
</gene>
<sequence length="315" mass="34990">MARTPGIEPWRSRLLIMFSGEPDGRPKWVREVDEGDDAGYFGEGSAAWHVHGSMGTLVAGIRALLMQTLHPGAMAGVHDWSRYRSDPLGRLSGTIRWIITVTFGSAEQARRESGRVNRFHDRVSGEYTDASGRTAAYSAHDAPLLDWVHLAFTDAFLGAAERWAPRIPGGADRYVAEWAIAGELVGVVDPPRTAGELRERLDSLRRAGVLQRDDRVDDIVRFIRRPPLALSMRVPYAILFGGAVASLPVEFRRMLGLRRPWWPAITATRVALRVVERILGQTSTSEAAAQRRLTRLRAEGRSTEPVPWVREPADG</sequence>
<accession>A0ABQ6JT41</accession>
<name>A0ABQ6JT41_9MICO</name>
<evidence type="ECO:0000313" key="3">
    <source>
        <dbReference type="Proteomes" id="UP001157069"/>
    </source>
</evidence>